<gene>
    <name evidence="2" type="ORF">CKAH01_07060</name>
</gene>
<comment type="caution">
    <text evidence="2">The sequence shown here is derived from an EMBL/GenBank/DDBJ whole genome shotgun (WGS) entry which is preliminary data.</text>
</comment>
<dbReference type="EMBL" id="VYYT01000345">
    <property type="protein sequence ID" value="KAK2740782.1"/>
    <property type="molecule type" value="Genomic_DNA"/>
</dbReference>
<accession>A0AAD9Y6L3</accession>
<sequence>MDSCWCRCCTSDADGTQDCRWRAADLSTKGNVDGRLAVDWMGWGGMFGGNTSDPHHRHSEAVSAGMNRPESESDWLPPFGGVLSPPLRILSDESNRWADERRAEYRKNVTFIWVLQMLQTRTEVDCIPEGWSYLTLAIHASNRQPRRHSCQNEEAATIKRAPASVCLSMLPASCLPCRYLGSVGSCWGSPVLKWCLPGSRYL</sequence>
<evidence type="ECO:0000313" key="2">
    <source>
        <dbReference type="EMBL" id="KAK2740782.1"/>
    </source>
</evidence>
<name>A0AAD9Y6L3_COLKA</name>
<proteinExistence type="predicted"/>
<keyword evidence="3" id="KW-1185">Reference proteome</keyword>
<dbReference type="AlphaFoldDB" id="A0AAD9Y6L3"/>
<dbReference type="Proteomes" id="UP001281614">
    <property type="component" value="Unassembled WGS sequence"/>
</dbReference>
<evidence type="ECO:0000313" key="3">
    <source>
        <dbReference type="Proteomes" id="UP001281614"/>
    </source>
</evidence>
<reference evidence="2" key="1">
    <citation type="submission" date="2023-02" db="EMBL/GenBank/DDBJ databases">
        <title>Colletotrichum kahawae CIFC_Que2 genome sequencing and assembly.</title>
        <authorList>
            <person name="Baroncelli R."/>
        </authorList>
    </citation>
    <scope>NUCLEOTIDE SEQUENCE</scope>
    <source>
        <strain evidence="2">CIFC_Que2</strain>
    </source>
</reference>
<feature type="region of interest" description="Disordered" evidence="1">
    <location>
        <begin position="51"/>
        <end position="72"/>
    </location>
</feature>
<organism evidence="2 3">
    <name type="scientific">Colletotrichum kahawae</name>
    <name type="common">Coffee berry disease fungus</name>
    <dbReference type="NCBI Taxonomy" id="34407"/>
    <lineage>
        <taxon>Eukaryota</taxon>
        <taxon>Fungi</taxon>
        <taxon>Dikarya</taxon>
        <taxon>Ascomycota</taxon>
        <taxon>Pezizomycotina</taxon>
        <taxon>Sordariomycetes</taxon>
        <taxon>Hypocreomycetidae</taxon>
        <taxon>Glomerellales</taxon>
        <taxon>Glomerellaceae</taxon>
        <taxon>Colletotrichum</taxon>
        <taxon>Colletotrichum gloeosporioides species complex</taxon>
    </lineage>
</organism>
<protein>
    <submittedName>
        <fullName evidence="2">Uncharacterized protein</fullName>
    </submittedName>
</protein>
<evidence type="ECO:0000256" key="1">
    <source>
        <dbReference type="SAM" id="MobiDB-lite"/>
    </source>
</evidence>